<evidence type="ECO:0000256" key="1">
    <source>
        <dbReference type="ARBA" id="ARBA00003944"/>
    </source>
</evidence>
<comment type="caution">
    <text evidence="6">The sequence shown here is derived from an EMBL/GenBank/DDBJ whole genome shotgun (WGS) entry which is preliminary data.</text>
</comment>
<dbReference type="GO" id="GO:0044780">
    <property type="term" value="P:bacterial-type flagellum assembly"/>
    <property type="evidence" value="ECO:0007669"/>
    <property type="project" value="InterPro"/>
</dbReference>
<feature type="domain" description="Flagellar hook-length control protein-like C-terminal" evidence="5">
    <location>
        <begin position="294"/>
        <end position="374"/>
    </location>
</feature>
<proteinExistence type="inferred from homology"/>
<feature type="compositionally biased region" description="Low complexity" evidence="4">
    <location>
        <begin position="132"/>
        <end position="142"/>
    </location>
</feature>
<gene>
    <name evidence="6" type="ORF">E6C76_09145</name>
</gene>
<name>A0A4S4B0Y3_9RHOO</name>
<dbReference type="InterPro" id="IPR001635">
    <property type="entry name" value="Flag_hook_Flik"/>
</dbReference>
<reference evidence="6 7" key="1">
    <citation type="submission" date="2019-04" db="EMBL/GenBank/DDBJ databases">
        <title>Azoarcus nasutitermitis sp. nov. isolated from termite nest.</title>
        <authorList>
            <person name="Lin S.-Y."/>
            <person name="Hameed A."/>
            <person name="Hsu Y.-H."/>
            <person name="Young C.-C."/>
        </authorList>
    </citation>
    <scope>NUCLEOTIDE SEQUENCE [LARGE SCALE GENOMIC DNA]</scope>
    <source>
        <strain evidence="6 7">CC-YHH838</strain>
    </source>
</reference>
<feature type="compositionally biased region" description="Basic and acidic residues" evidence="4">
    <location>
        <begin position="67"/>
        <end position="85"/>
    </location>
</feature>
<feature type="compositionally biased region" description="Low complexity" evidence="4">
    <location>
        <begin position="95"/>
        <end position="109"/>
    </location>
</feature>
<feature type="region of interest" description="Disordered" evidence="4">
    <location>
        <begin position="363"/>
        <end position="423"/>
    </location>
</feature>
<feature type="region of interest" description="Disordered" evidence="4">
    <location>
        <begin position="1"/>
        <end position="142"/>
    </location>
</feature>
<protein>
    <recommendedName>
        <fullName evidence="5">Flagellar hook-length control protein-like C-terminal domain-containing protein</fullName>
    </recommendedName>
</protein>
<accession>A0A4S4B0Y3</accession>
<evidence type="ECO:0000256" key="2">
    <source>
        <dbReference type="ARBA" id="ARBA00009149"/>
    </source>
</evidence>
<dbReference type="Pfam" id="PF02120">
    <property type="entry name" value="Flg_hook"/>
    <property type="match status" value="1"/>
</dbReference>
<dbReference type="AlphaFoldDB" id="A0A4S4B0Y3"/>
<dbReference type="PRINTS" id="PR01007">
    <property type="entry name" value="FLGHOOKFLIK"/>
</dbReference>
<dbReference type="CDD" id="cd17470">
    <property type="entry name" value="T3SS_Flik_C"/>
    <property type="match status" value="1"/>
</dbReference>
<evidence type="ECO:0000313" key="7">
    <source>
        <dbReference type="Proteomes" id="UP000308430"/>
    </source>
</evidence>
<dbReference type="PANTHER" id="PTHR37533">
    <property type="entry name" value="FLAGELLAR HOOK-LENGTH CONTROL PROTEIN"/>
    <property type="match status" value="1"/>
</dbReference>
<feature type="compositionally biased region" description="Polar residues" evidence="4">
    <location>
        <begin position="1"/>
        <end position="31"/>
    </location>
</feature>
<dbReference type="GO" id="GO:0009424">
    <property type="term" value="C:bacterial-type flagellum hook"/>
    <property type="evidence" value="ECO:0007669"/>
    <property type="project" value="InterPro"/>
</dbReference>
<evidence type="ECO:0000256" key="4">
    <source>
        <dbReference type="SAM" id="MobiDB-lite"/>
    </source>
</evidence>
<evidence type="ECO:0000313" key="6">
    <source>
        <dbReference type="EMBL" id="THF65712.1"/>
    </source>
</evidence>
<dbReference type="Gene3D" id="3.30.750.140">
    <property type="match status" value="1"/>
</dbReference>
<feature type="compositionally biased region" description="Basic and acidic residues" evidence="4">
    <location>
        <begin position="46"/>
        <end position="61"/>
    </location>
</feature>
<dbReference type="InterPro" id="IPR021136">
    <property type="entry name" value="Flagellar_hook_control-like_C"/>
</dbReference>
<dbReference type="InterPro" id="IPR052563">
    <property type="entry name" value="FliK"/>
</dbReference>
<feature type="region of interest" description="Disordered" evidence="4">
    <location>
        <begin position="159"/>
        <end position="189"/>
    </location>
</feature>
<feature type="compositionally biased region" description="Gly residues" evidence="4">
    <location>
        <begin position="385"/>
        <end position="407"/>
    </location>
</feature>
<dbReference type="Proteomes" id="UP000308430">
    <property type="component" value="Unassembled WGS sequence"/>
</dbReference>
<dbReference type="InterPro" id="IPR038610">
    <property type="entry name" value="FliK-like_C_sf"/>
</dbReference>
<evidence type="ECO:0000256" key="3">
    <source>
        <dbReference type="ARBA" id="ARBA00022795"/>
    </source>
</evidence>
<keyword evidence="7" id="KW-1185">Reference proteome</keyword>
<comment type="function">
    <text evidence="1">Controls the length of the flagellar hook.</text>
</comment>
<dbReference type="EMBL" id="SSOC01000003">
    <property type="protein sequence ID" value="THF65712.1"/>
    <property type="molecule type" value="Genomic_DNA"/>
</dbReference>
<dbReference type="RefSeq" id="WP_136347918.1">
    <property type="nucleotide sequence ID" value="NZ_SSOC01000003.1"/>
</dbReference>
<dbReference type="OrthoDB" id="8596319at2"/>
<comment type="similarity">
    <text evidence="2">Belongs to the FliK family.</text>
</comment>
<organism evidence="6 7">
    <name type="scientific">Pseudothauera nasutitermitis</name>
    <dbReference type="NCBI Taxonomy" id="2565930"/>
    <lineage>
        <taxon>Bacteria</taxon>
        <taxon>Pseudomonadati</taxon>
        <taxon>Pseudomonadota</taxon>
        <taxon>Betaproteobacteria</taxon>
        <taxon>Rhodocyclales</taxon>
        <taxon>Zoogloeaceae</taxon>
        <taxon>Pseudothauera</taxon>
    </lineage>
</organism>
<keyword evidence="3" id="KW-1005">Bacterial flagellum biogenesis</keyword>
<feature type="compositionally biased region" description="Polar residues" evidence="4">
    <location>
        <begin position="363"/>
        <end position="372"/>
    </location>
</feature>
<dbReference type="PANTHER" id="PTHR37533:SF2">
    <property type="entry name" value="FLAGELLAR HOOK-LENGTH CONTROL PROTEIN"/>
    <property type="match status" value="1"/>
</dbReference>
<sequence>MSSMILQQSQAGTGPQNSLLSFMATRTTQGNGEPDPFSRTLSNRLEGPRERTPERQTEPTRETQPARPDEAPRKAEHTRGGERRTTASNTDRSADGTAAAQDAAGTDTAVPPPATTSQQSGEAPAEDAQTGADDPANPADAVAALPAALAALLGKTSMDTPEDVSGAEEPALGDVLTGKGGRKNAASGDDIKGKWLQNLRGDKTAPGADATANVNAGGNAAKIASLVAQLQPKTEASVGTLTAESGTKAIGGDTSTALHGLLSPRTSNPLQPGPQLQVATPLGQRGWAEEVGNKLIWLTNRGESKAELVITPPNLGKVEVSINMNGDQATAHFVAATREAKEALEEALPRLRELMQQSGVNLGQTSVSTSGGQHAHAGSDNPSGQGHGRGNGSGNGEQADGGGGAAEQGGWTKQGEGLVDIFA</sequence>
<evidence type="ECO:0000259" key="5">
    <source>
        <dbReference type="Pfam" id="PF02120"/>
    </source>
</evidence>